<dbReference type="AlphaFoldDB" id="A0A419SQL8"/>
<keyword evidence="1" id="KW-0175">Coiled coil</keyword>
<comment type="caution">
    <text evidence="2">The sequence shown here is derived from an EMBL/GenBank/DDBJ whole genome shotgun (WGS) entry which is preliminary data.</text>
</comment>
<evidence type="ECO:0000313" key="3">
    <source>
        <dbReference type="Proteomes" id="UP000284219"/>
    </source>
</evidence>
<dbReference type="Proteomes" id="UP000284219">
    <property type="component" value="Unassembled WGS sequence"/>
</dbReference>
<proteinExistence type="predicted"/>
<gene>
    <name evidence="2" type="ORF">BEP19_16540</name>
</gene>
<accession>A0A419SQL8</accession>
<sequence length="79" mass="9377">MSQERLNQLKTAIEKGKELRTRALSRKEILEQQEKELVEEIRKLGVDPERIEAEIQKLQVEQEKLLKEIERLIPSDLLK</sequence>
<dbReference type="EMBL" id="MCHY01000002">
    <property type="protein sequence ID" value="RKD26804.1"/>
    <property type="molecule type" value="Genomic_DNA"/>
</dbReference>
<evidence type="ECO:0000256" key="1">
    <source>
        <dbReference type="SAM" id="Coils"/>
    </source>
</evidence>
<organism evidence="2 3">
    <name type="scientific">Ammoniphilus oxalaticus</name>
    <dbReference type="NCBI Taxonomy" id="66863"/>
    <lineage>
        <taxon>Bacteria</taxon>
        <taxon>Bacillati</taxon>
        <taxon>Bacillota</taxon>
        <taxon>Bacilli</taxon>
        <taxon>Bacillales</taxon>
        <taxon>Paenibacillaceae</taxon>
        <taxon>Aneurinibacillus group</taxon>
        <taxon>Ammoniphilus</taxon>
    </lineage>
</organism>
<feature type="coiled-coil region" evidence="1">
    <location>
        <begin position="20"/>
        <end position="47"/>
    </location>
</feature>
<name>A0A419SQL8_9BACL</name>
<reference evidence="2 3" key="1">
    <citation type="submission" date="2016-08" db="EMBL/GenBank/DDBJ databases">
        <title>Novel Firmicute Genomes.</title>
        <authorList>
            <person name="Poppleton D.I."/>
            <person name="Gribaldo S."/>
        </authorList>
    </citation>
    <scope>NUCLEOTIDE SEQUENCE [LARGE SCALE GENOMIC DNA]</scope>
    <source>
        <strain evidence="2 3">RAOx-1</strain>
    </source>
</reference>
<keyword evidence="3" id="KW-1185">Reference proteome</keyword>
<dbReference type="RefSeq" id="WP_120188089.1">
    <property type="nucleotide sequence ID" value="NZ_MCHY01000002.1"/>
</dbReference>
<dbReference type="OrthoDB" id="2382074at2"/>
<protein>
    <submittedName>
        <fullName evidence="2">Uncharacterized protein</fullName>
    </submittedName>
</protein>
<evidence type="ECO:0000313" key="2">
    <source>
        <dbReference type="EMBL" id="RKD26804.1"/>
    </source>
</evidence>